<evidence type="ECO:0000256" key="2">
    <source>
        <dbReference type="ARBA" id="ARBA00022723"/>
    </source>
</evidence>
<comment type="caution">
    <text evidence="10">The sequence shown here is derived from an EMBL/GenBank/DDBJ whole genome shotgun (WGS) entry which is preliminary data.</text>
</comment>
<accession>A0A9P8I7S8</accession>
<gene>
    <name evidence="10" type="ORF">FGG08_003195</name>
</gene>
<feature type="compositionally biased region" description="Basic residues" evidence="8">
    <location>
        <begin position="1"/>
        <end position="16"/>
    </location>
</feature>
<keyword evidence="4" id="KW-0862">Zinc</keyword>
<dbReference type="AlphaFoldDB" id="A0A9P8I7S8"/>
<dbReference type="InterPro" id="IPR028020">
    <property type="entry name" value="ASX_DEUBAD_dom"/>
</dbReference>
<dbReference type="PROSITE" id="PS51916">
    <property type="entry name" value="DEUBAD"/>
    <property type="match status" value="1"/>
</dbReference>
<proteinExistence type="predicted"/>
<evidence type="ECO:0000256" key="4">
    <source>
        <dbReference type="ARBA" id="ARBA00022833"/>
    </source>
</evidence>
<evidence type="ECO:0000313" key="10">
    <source>
        <dbReference type="EMBL" id="KAH0542440.1"/>
    </source>
</evidence>
<evidence type="ECO:0000256" key="7">
    <source>
        <dbReference type="ARBA" id="ARBA00023242"/>
    </source>
</evidence>
<keyword evidence="3" id="KW-0863">Zinc-finger</keyword>
<organism evidence="10 11">
    <name type="scientific">Glutinoglossum americanum</name>
    <dbReference type="NCBI Taxonomy" id="1670608"/>
    <lineage>
        <taxon>Eukaryota</taxon>
        <taxon>Fungi</taxon>
        <taxon>Dikarya</taxon>
        <taxon>Ascomycota</taxon>
        <taxon>Pezizomycotina</taxon>
        <taxon>Geoglossomycetes</taxon>
        <taxon>Geoglossales</taxon>
        <taxon>Geoglossaceae</taxon>
        <taxon>Glutinoglossum</taxon>
    </lineage>
</organism>
<keyword evidence="11" id="KW-1185">Reference proteome</keyword>
<dbReference type="Pfam" id="PF13919">
    <property type="entry name" value="ASXH"/>
    <property type="match status" value="1"/>
</dbReference>
<dbReference type="OrthoDB" id="2289918at2759"/>
<evidence type="ECO:0000259" key="9">
    <source>
        <dbReference type="PROSITE" id="PS51916"/>
    </source>
</evidence>
<dbReference type="InterPro" id="IPR044867">
    <property type="entry name" value="DEUBAD_dom"/>
</dbReference>
<protein>
    <recommendedName>
        <fullName evidence="9">DEUBAD domain-containing protein</fullName>
    </recommendedName>
</protein>
<feature type="compositionally biased region" description="Low complexity" evidence="8">
    <location>
        <begin position="104"/>
        <end position="124"/>
    </location>
</feature>
<feature type="domain" description="DEUBAD" evidence="9">
    <location>
        <begin position="193"/>
        <end position="307"/>
    </location>
</feature>
<name>A0A9P8I7S8_9PEZI</name>
<feature type="compositionally biased region" description="Polar residues" evidence="8">
    <location>
        <begin position="42"/>
        <end position="51"/>
    </location>
</feature>
<comment type="subcellular location">
    <subcellularLocation>
        <location evidence="1">Nucleus</location>
    </subcellularLocation>
</comment>
<keyword evidence="2" id="KW-0479">Metal-binding</keyword>
<keyword evidence="7" id="KW-0539">Nucleus</keyword>
<evidence type="ECO:0000313" key="11">
    <source>
        <dbReference type="Proteomes" id="UP000698800"/>
    </source>
</evidence>
<evidence type="ECO:0000256" key="3">
    <source>
        <dbReference type="ARBA" id="ARBA00022771"/>
    </source>
</evidence>
<feature type="region of interest" description="Disordered" evidence="8">
    <location>
        <begin position="1"/>
        <end position="183"/>
    </location>
</feature>
<dbReference type="Proteomes" id="UP000698800">
    <property type="component" value="Unassembled WGS sequence"/>
</dbReference>
<dbReference type="GO" id="GO:0008270">
    <property type="term" value="F:zinc ion binding"/>
    <property type="evidence" value="ECO:0007669"/>
    <property type="project" value="UniProtKB-KW"/>
</dbReference>
<sequence>MARKSARKQPAKKANPRKANTVPVNETTQEALSPPVIDAPDGQSTDTVNTETKPDAEMTDAPDAEPTTERPTTAASDNSGAGSEFKVPAQRGGSLIVNTKLPISSQSSLQSSPLSEPPSGSLSQVASASEGENVGLQRSSRKRRAPQRFTEEPASPTPNKSAKEPAAPRKQSKPTPKRSISDKWTEKALFEGTNSALATVDLVKLLNEPRTWDLLSAEEKQILAAAFPANALDGPLDNPATRFRQGFLKYDNDWKSGIRMYQEDLANGRYDPEWIRQAGKATADRANGAFDTWKEKEFEEFWGQKQKLAQNVIAGESNKVKLDTLVRNAVFHVGDIWVFSRAFADTKGKKGGVLVEKEATLTSIESGAKLTFTYPPKQHKLSSPHLRSDIEIKGVTGPSHLENAIIKEDGRITSPPNGNAWKVFRCKRKNQDLGALWDMRQFYYIHKHKR</sequence>
<evidence type="ECO:0000256" key="5">
    <source>
        <dbReference type="ARBA" id="ARBA00023015"/>
    </source>
</evidence>
<evidence type="ECO:0000256" key="6">
    <source>
        <dbReference type="ARBA" id="ARBA00023163"/>
    </source>
</evidence>
<keyword evidence="6" id="KW-0804">Transcription</keyword>
<dbReference type="EMBL" id="JAGHQL010000054">
    <property type="protein sequence ID" value="KAH0542440.1"/>
    <property type="molecule type" value="Genomic_DNA"/>
</dbReference>
<evidence type="ECO:0000256" key="1">
    <source>
        <dbReference type="ARBA" id="ARBA00004123"/>
    </source>
</evidence>
<keyword evidence="5" id="KW-0805">Transcription regulation</keyword>
<reference evidence="10" key="1">
    <citation type="submission" date="2021-03" db="EMBL/GenBank/DDBJ databases">
        <title>Comparative genomics and phylogenomic investigation of the class Geoglossomycetes provide insights into ecological specialization and systematics.</title>
        <authorList>
            <person name="Melie T."/>
            <person name="Pirro S."/>
            <person name="Miller A.N."/>
            <person name="Quandt A."/>
        </authorList>
    </citation>
    <scope>NUCLEOTIDE SEQUENCE</scope>
    <source>
        <strain evidence="10">GBOQ0MN5Z8</strain>
    </source>
</reference>
<dbReference type="GO" id="GO:0005634">
    <property type="term" value="C:nucleus"/>
    <property type="evidence" value="ECO:0007669"/>
    <property type="project" value="UniProtKB-SubCell"/>
</dbReference>
<evidence type="ECO:0000256" key="8">
    <source>
        <dbReference type="SAM" id="MobiDB-lite"/>
    </source>
</evidence>
<feature type="compositionally biased region" description="Polar residues" evidence="8">
    <location>
        <begin position="22"/>
        <end position="31"/>
    </location>
</feature>